<dbReference type="EMBL" id="JAPDFW010000090">
    <property type="protein sequence ID" value="KAJ5071245.1"/>
    <property type="molecule type" value="Genomic_DNA"/>
</dbReference>
<dbReference type="InterPro" id="IPR000210">
    <property type="entry name" value="BTB/POZ_dom"/>
</dbReference>
<keyword evidence="1" id="KW-0880">Kelch repeat</keyword>
<dbReference type="PROSITE" id="PS50097">
    <property type="entry name" value="BTB"/>
    <property type="match status" value="1"/>
</dbReference>
<accession>A0A9Q0LF15</accession>
<dbReference type="InterPro" id="IPR006571">
    <property type="entry name" value="TLDc_dom"/>
</dbReference>
<dbReference type="Gene3D" id="1.25.40.420">
    <property type="match status" value="1"/>
</dbReference>
<dbReference type="AlphaFoldDB" id="A0A9Q0LF15"/>
<keyword evidence="2" id="KW-0677">Repeat</keyword>
<comment type="caution">
    <text evidence="5">The sequence shown here is derived from an EMBL/GenBank/DDBJ whole genome shotgun (WGS) entry which is preliminary data.</text>
</comment>
<gene>
    <name evidence="5" type="ORF">M0811_10517</name>
</gene>
<dbReference type="InterPro" id="IPR011705">
    <property type="entry name" value="BACK"/>
</dbReference>
<dbReference type="Pfam" id="PF07534">
    <property type="entry name" value="TLD"/>
    <property type="match status" value="1"/>
</dbReference>
<evidence type="ECO:0000313" key="5">
    <source>
        <dbReference type="EMBL" id="KAJ5071245.1"/>
    </source>
</evidence>
<proteinExistence type="predicted"/>
<keyword evidence="6" id="KW-1185">Reference proteome</keyword>
<dbReference type="SMART" id="SM00875">
    <property type="entry name" value="BACK"/>
    <property type="match status" value="1"/>
</dbReference>
<feature type="domain" description="BTB" evidence="3">
    <location>
        <begin position="26"/>
        <end position="99"/>
    </location>
</feature>
<dbReference type="PROSITE" id="PS51886">
    <property type="entry name" value="TLDC"/>
    <property type="match status" value="1"/>
</dbReference>
<dbReference type="OrthoDB" id="25620at2759"/>
<organism evidence="5 6">
    <name type="scientific">Anaeramoeba ignava</name>
    <name type="common">Anaerobic marine amoeba</name>
    <dbReference type="NCBI Taxonomy" id="1746090"/>
    <lineage>
        <taxon>Eukaryota</taxon>
        <taxon>Metamonada</taxon>
        <taxon>Anaeramoebidae</taxon>
        <taxon>Anaeramoeba</taxon>
    </lineage>
</organism>
<evidence type="ECO:0000256" key="2">
    <source>
        <dbReference type="ARBA" id="ARBA00022737"/>
    </source>
</evidence>
<evidence type="ECO:0000313" key="6">
    <source>
        <dbReference type="Proteomes" id="UP001149090"/>
    </source>
</evidence>
<dbReference type="Gene3D" id="3.30.710.10">
    <property type="entry name" value="Potassium Channel Kv1.1, Chain A"/>
    <property type="match status" value="1"/>
</dbReference>
<dbReference type="CDD" id="cd14733">
    <property type="entry name" value="BACK"/>
    <property type="match status" value="1"/>
</dbReference>
<evidence type="ECO:0000259" key="3">
    <source>
        <dbReference type="PROSITE" id="PS50097"/>
    </source>
</evidence>
<dbReference type="CDD" id="cd18186">
    <property type="entry name" value="BTB_POZ_ZBTB_KLHL-like"/>
    <property type="match status" value="1"/>
</dbReference>
<evidence type="ECO:0000256" key="1">
    <source>
        <dbReference type="ARBA" id="ARBA00022441"/>
    </source>
</evidence>
<dbReference type="SMART" id="SM00225">
    <property type="entry name" value="BTB"/>
    <property type="match status" value="1"/>
</dbReference>
<protein>
    <submittedName>
        <fullName evidence="5">Pep-cterm sorting domain-containing protein</fullName>
    </submittedName>
</protein>
<sequence>MSKNFVNYEKLSSDLNTLFSNPNEFADFEIEILDSTGKTTHNFSCNKSILSCRNDYFQALFRSKMKEFQESKVKFNDINGKSMEIILKYIYTGILEIDPENAIQTLIDSKKLLLEDPITIFLINFIKNHLDIWNVIDVLYLANELMIYDLADDCLNFIYENLILLNQSNEIVKLEEENFLKILKKDTFSISEMELFNMIIKWADYHLSIPNNIVDNKKNSEKISQKIGNLIHQISFCFMEESEIEQIQSMNVVPQMYIDDVIQFQRQNGDCPDLIKKYQEMGSKILEEPNQLRKSEILQGSNKYLKALSRWINSPSFLSKVRLGFSAKKNGFMPSDFHSHCDNKGATVVIILTKNGFIFGGFTKVGWTNDKNKWRSEDSSNASGWIPDPDAFVFSLKNHLNHDPVKFPLISSESLNAIYYSDMDGPSFGKSNGFDIGIRGNNFYDCWSYLGNTYSVLEKFGSNKYTNDSKNFFAGKYKWEIEEMEVFFV</sequence>
<evidence type="ECO:0000259" key="4">
    <source>
        <dbReference type="PROSITE" id="PS51886"/>
    </source>
</evidence>
<dbReference type="PANTHER" id="PTHR45632">
    <property type="entry name" value="LD33804P"/>
    <property type="match status" value="1"/>
</dbReference>
<reference evidence="5" key="1">
    <citation type="submission" date="2022-10" db="EMBL/GenBank/DDBJ databases">
        <title>Novel sulphate-reducing endosymbionts in the free-living metamonad Anaeramoeba.</title>
        <authorList>
            <person name="Jerlstrom-Hultqvist J."/>
            <person name="Cepicka I."/>
            <person name="Gallot-Lavallee L."/>
            <person name="Salas-Leiva D."/>
            <person name="Curtis B.A."/>
            <person name="Zahonova K."/>
            <person name="Pipaliya S."/>
            <person name="Dacks J."/>
            <person name="Roger A.J."/>
        </authorList>
    </citation>
    <scope>NUCLEOTIDE SEQUENCE</scope>
    <source>
        <strain evidence="5">BMAN</strain>
    </source>
</reference>
<dbReference type="Pfam" id="PF07707">
    <property type="entry name" value="BACK"/>
    <property type="match status" value="1"/>
</dbReference>
<dbReference type="Proteomes" id="UP001149090">
    <property type="component" value="Unassembled WGS sequence"/>
</dbReference>
<dbReference type="Pfam" id="PF00651">
    <property type="entry name" value="BTB"/>
    <property type="match status" value="1"/>
</dbReference>
<dbReference type="InterPro" id="IPR011333">
    <property type="entry name" value="SKP1/BTB/POZ_sf"/>
</dbReference>
<dbReference type="SUPFAM" id="SSF54695">
    <property type="entry name" value="POZ domain"/>
    <property type="match status" value="1"/>
</dbReference>
<feature type="domain" description="TLDc" evidence="4">
    <location>
        <begin position="296"/>
        <end position="489"/>
    </location>
</feature>
<dbReference type="PANTHER" id="PTHR45632:SF3">
    <property type="entry name" value="KELCH-LIKE PROTEIN 32"/>
    <property type="match status" value="1"/>
</dbReference>
<name>A0A9Q0LF15_ANAIG</name>